<dbReference type="GO" id="GO:0002161">
    <property type="term" value="F:aminoacyl-tRNA deacylase activity"/>
    <property type="evidence" value="ECO:0007669"/>
    <property type="project" value="InterPro"/>
</dbReference>
<evidence type="ECO:0000256" key="5">
    <source>
        <dbReference type="ARBA" id="ARBA00022917"/>
    </source>
</evidence>
<accession>A0A1X0P793</accession>
<dbReference type="FunFam" id="3.90.960.10:FF:000005">
    <property type="entry name" value="Putative prolyl-tRNA synthetase"/>
    <property type="match status" value="1"/>
</dbReference>
<evidence type="ECO:0000259" key="10">
    <source>
        <dbReference type="PROSITE" id="PS50862"/>
    </source>
</evidence>
<evidence type="ECO:0000313" key="11">
    <source>
        <dbReference type="EMBL" id="ORC92715.1"/>
    </source>
</evidence>
<gene>
    <name evidence="11" type="ORF">TM35_000034680</name>
</gene>
<dbReference type="FunFam" id="3.30.930.10:FF:000007">
    <property type="entry name" value="Bifunctional glutamate/proline--tRNA ligase"/>
    <property type="match status" value="1"/>
</dbReference>
<feature type="domain" description="Aminoacyl-transfer RNA synthetases class-II family profile" evidence="10">
    <location>
        <begin position="341"/>
        <end position="584"/>
    </location>
</feature>
<keyword evidence="2" id="KW-0436">Ligase</keyword>
<comment type="catalytic activity">
    <reaction evidence="8">
        <text>tRNA(Pro) + L-proline + ATP = L-prolyl-tRNA(Pro) + AMP + diphosphate</text>
        <dbReference type="Rhea" id="RHEA:14305"/>
        <dbReference type="Rhea" id="RHEA-COMP:9700"/>
        <dbReference type="Rhea" id="RHEA-COMP:9702"/>
        <dbReference type="ChEBI" id="CHEBI:30616"/>
        <dbReference type="ChEBI" id="CHEBI:33019"/>
        <dbReference type="ChEBI" id="CHEBI:60039"/>
        <dbReference type="ChEBI" id="CHEBI:78442"/>
        <dbReference type="ChEBI" id="CHEBI:78532"/>
        <dbReference type="ChEBI" id="CHEBI:456215"/>
        <dbReference type="EC" id="6.1.1.15"/>
    </reaction>
</comment>
<evidence type="ECO:0000256" key="2">
    <source>
        <dbReference type="ARBA" id="ARBA00022598"/>
    </source>
</evidence>
<dbReference type="OrthoDB" id="1350766at2759"/>
<sequence length="810" mass="91285">MRRARGILFPSVFRLGLPQKTPLFRTAPLKCGRAVLYCSVRPYHHHRADGTDAKLFPGFSSFNNPNKEQATKSTKLMSASDCKGEAELLEVLRSLDMDLPTISHEEKHTVEEANKELERFGTPCIGVKNMFLKSKKNELVLVTALHTTKTNMKMIQKAADTKDLRFAPEDVLMSKLGVVQGSVTPFALINDSSKGIKLIIDKALMDSPIPVVLHPCRNDKSTLITPKQLCQFLDKIGYKYVVVDFSEENASTEATGTDSAAAKEKPEANKQNTKNAGKKSPPPSGGAGSNAVNTASGETKLGIMAKREENFAQWYTEVITKGEMIEYYDVSGCYIMRPWSFFIWSRVQKFLGSRIEKMGVEDCYFPMFVSKSCLEREKDHVEGFAPEVAWVTRAGETDLEVPIGIRPTSETVMYPYYAKWIRSHRDLPVRLNMWNSVIRWEFSHPTPFIRTREFLWQEGHCAWQTEEECADDVLQILDHYAAVYEELLAVPVVKGKKTEKEKFAGGYYTTTVETYIAPVGRGCQGGTSHNLGQNFGKMFNINFQDPEKNDGSTLIPWQNSWGLSTRVIGVMIMVHGDDRGLVLPPRVANVQVVIIPVGITKDTTDEERETLLDKCKVLEKDLINSGLRAKADLRDNYSPGWRFNHWEVKGVPVRIELGPKELSSQQLSVALRYNNSRRTVPWNEQLPSTFLALMDEIHDSMLVRAAQERQENTKKLTEWEDFTPAINNKALVLAPWCGSMACEEQIKKDSAEESKILQSEETRDDARAPSMGAKSLCIPFQQPEGVEGRTCICKSCNNQAKEWVLFGRSY</sequence>
<dbReference type="FunFam" id="3.40.50.800:FF:000005">
    <property type="entry name" value="bifunctional glutamate/proline--tRNA ligase"/>
    <property type="match status" value="1"/>
</dbReference>
<dbReference type="PANTHER" id="PTHR43382:SF2">
    <property type="entry name" value="BIFUNCTIONAL GLUTAMATE_PROLINE--TRNA LIGASE"/>
    <property type="match status" value="1"/>
</dbReference>
<dbReference type="InterPro" id="IPR002316">
    <property type="entry name" value="Pro-tRNA-ligase_IIa"/>
</dbReference>
<dbReference type="SUPFAM" id="SSF64586">
    <property type="entry name" value="C-terminal domain of ProRS"/>
    <property type="match status" value="1"/>
</dbReference>
<dbReference type="SMART" id="SM00946">
    <property type="entry name" value="ProRS-C_1"/>
    <property type="match status" value="1"/>
</dbReference>
<dbReference type="InterPro" id="IPR016061">
    <property type="entry name" value="Pro-tRNA_ligase_II_C"/>
</dbReference>
<dbReference type="InterPro" id="IPR004499">
    <property type="entry name" value="Pro-tRNA-ligase_IIa_arc-type"/>
</dbReference>
<dbReference type="InterPro" id="IPR033721">
    <property type="entry name" value="ProRS_core_arch_euk"/>
</dbReference>
<dbReference type="InterPro" id="IPR002314">
    <property type="entry name" value="aa-tRNA-synt_IIb"/>
</dbReference>
<dbReference type="RefSeq" id="XP_028886781.1">
    <property type="nucleotide sequence ID" value="XM_029022235.1"/>
</dbReference>
<protein>
    <recommendedName>
        <fullName evidence="1">proline--tRNA ligase</fullName>
        <ecNumber evidence="1">6.1.1.15</ecNumber>
    </recommendedName>
    <alternativeName>
        <fullName evidence="7">Prolyl-tRNA synthetase</fullName>
    </alternativeName>
</protein>
<dbReference type="GO" id="GO:0017101">
    <property type="term" value="C:aminoacyl-tRNA synthetase multienzyme complex"/>
    <property type="evidence" value="ECO:0007669"/>
    <property type="project" value="TreeGrafter"/>
</dbReference>
<organism evidence="11 12">
    <name type="scientific">Trypanosoma theileri</name>
    <dbReference type="NCBI Taxonomy" id="67003"/>
    <lineage>
        <taxon>Eukaryota</taxon>
        <taxon>Discoba</taxon>
        <taxon>Euglenozoa</taxon>
        <taxon>Kinetoplastea</taxon>
        <taxon>Metakinetoplastina</taxon>
        <taxon>Trypanosomatida</taxon>
        <taxon>Trypanosomatidae</taxon>
        <taxon>Trypanosoma</taxon>
    </lineage>
</organism>
<dbReference type="InterPro" id="IPR017449">
    <property type="entry name" value="Pro-tRNA_synth_II"/>
</dbReference>
<dbReference type="GO" id="GO:0006433">
    <property type="term" value="P:prolyl-tRNA aminoacylation"/>
    <property type="evidence" value="ECO:0007669"/>
    <property type="project" value="InterPro"/>
</dbReference>
<evidence type="ECO:0000256" key="8">
    <source>
        <dbReference type="ARBA" id="ARBA00047671"/>
    </source>
</evidence>
<dbReference type="InterPro" id="IPR036621">
    <property type="entry name" value="Anticodon-bd_dom_sf"/>
</dbReference>
<dbReference type="GO" id="GO:0004827">
    <property type="term" value="F:proline-tRNA ligase activity"/>
    <property type="evidence" value="ECO:0007669"/>
    <property type="project" value="UniProtKB-EC"/>
</dbReference>
<dbReference type="Pfam" id="PF09180">
    <property type="entry name" value="ProRS-C_1"/>
    <property type="match status" value="1"/>
</dbReference>
<dbReference type="InterPro" id="IPR007214">
    <property type="entry name" value="YbaK/aa-tRNA-synth-assoc-dom"/>
</dbReference>
<dbReference type="InterPro" id="IPR004154">
    <property type="entry name" value="Anticodon-bd"/>
</dbReference>
<dbReference type="PRINTS" id="PR01046">
    <property type="entry name" value="TRNASYNTHPRO"/>
</dbReference>
<dbReference type="NCBIfam" id="TIGR00408">
    <property type="entry name" value="proS_fam_I"/>
    <property type="match status" value="1"/>
</dbReference>
<dbReference type="CDD" id="cd00778">
    <property type="entry name" value="ProRS_core_arch_euk"/>
    <property type="match status" value="1"/>
</dbReference>
<dbReference type="Gene3D" id="3.40.50.800">
    <property type="entry name" value="Anticodon-binding domain"/>
    <property type="match status" value="1"/>
</dbReference>
<dbReference type="InterPro" id="IPR006195">
    <property type="entry name" value="aa-tRNA-synth_II"/>
</dbReference>
<dbReference type="Proteomes" id="UP000192257">
    <property type="component" value="Unassembled WGS sequence"/>
</dbReference>
<evidence type="ECO:0000256" key="3">
    <source>
        <dbReference type="ARBA" id="ARBA00022741"/>
    </source>
</evidence>
<dbReference type="Gene3D" id="3.30.930.10">
    <property type="entry name" value="Bira Bifunctional Protein, Domain 2"/>
    <property type="match status" value="1"/>
</dbReference>
<dbReference type="Pfam" id="PF04073">
    <property type="entry name" value="tRNA_edit"/>
    <property type="match status" value="1"/>
</dbReference>
<reference evidence="11 12" key="1">
    <citation type="submission" date="2017-03" db="EMBL/GenBank/DDBJ databases">
        <title>An alternative strategy for trypanosome survival in the mammalian bloodstream revealed through genome and transcriptome analysis of the ubiquitous bovine parasite Trypanosoma (Megatrypanum) theileri.</title>
        <authorList>
            <person name="Kelly S."/>
            <person name="Ivens A."/>
            <person name="Mott A."/>
            <person name="O'Neill E."/>
            <person name="Emms D."/>
            <person name="Macleod O."/>
            <person name="Voorheis P."/>
            <person name="Matthews J."/>
            <person name="Matthews K."/>
            <person name="Carrington M."/>
        </authorList>
    </citation>
    <scope>NUCLEOTIDE SEQUENCE [LARGE SCALE GENOMIC DNA]</scope>
    <source>
        <strain evidence="11">Edinburgh</strain>
    </source>
</reference>
<comment type="caution">
    <text evidence="11">The sequence shown here is derived from an EMBL/GenBank/DDBJ whole genome shotgun (WGS) entry which is preliminary data.</text>
</comment>
<keyword evidence="5" id="KW-0648">Protein biosynthesis</keyword>
<keyword evidence="6 11" id="KW-0030">Aminoacyl-tRNA synthetase</keyword>
<proteinExistence type="inferred from homology"/>
<dbReference type="CDD" id="cd04335">
    <property type="entry name" value="PrdX_deacylase"/>
    <property type="match status" value="1"/>
</dbReference>
<dbReference type="InterPro" id="IPR045864">
    <property type="entry name" value="aa-tRNA-synth_II/BPL/LPL"/>
</dbReference>
<keyword evidence="3" id="KW-0547">Nucleotide-binding</keyword>
<dbReference type="VEuPathDB" id="TriTrypDB:TM35_000034680"/>
<evidence type="ECO:0000256" key="9">
    <source>
        <dbReference type="SAM" id="MobiDB-lite"/>
    </source>
</evidence>
<dbReference type="Pfam" id="PF03129">
    <property type="entry name" value="HGTP_anticodon"/>
    <property type="match status" value="1"/>
</dbReference>
<dbReference type="PROSITE" id="PS50862">
    <property type="entry name" value="AA_TRNA_LIGASE_II"/>
    <property type="match status" value="1"/>
</dbReference>
<dbReference type="EC" id="6.1.1.15" evidence="1"/>
<dbReference type="GeneID" id="39982015"/>
<dbReference type="CDD" id="cd00862">
    <property type="entry name" value="ProRS_anticodon_zinc"/>
    <property type="match status" value="1"/>
</dbReference>
<keyword evidence="4" id="KW-0067">ATP-binding</keyword>
<dbReference type="InterPro" id="IPR036754">
    <property type="entry name" value="YbaK/aa-tRNA-synt-asso_dom_sf"/>
</dbReference>
<dbReference type="STRING" id="67003.A0A1X0P793"/>
<dbReference type="PANTHER" id="PTHR43382">
    <property type="entry name" value="PROLYL-TRNA SYNTHETASE"/>
    <property type="match status" value="1"/>
</dbReference>
<dbReference type="EMBL" id="NBCO01000003">
    <property type="protein sequence ID" value="ORC92715.1"/>
    <property type="molecule type" value="Genomic_DNA"/>
</dbReference>
<dbReference type="Gene3D" id="3.30.110.30">
    <property type="entry name" value="C-terminal domain of ProRS"/>
    <property type="match status" value="1"/>
</dbReference>
<feature type="region of interest" description="Disordered" evidence="9">
    <location>
        <begin position="253"/>
        <end position="293"/>
    </location>
</feature>
<dbReference type="Gene3D" id="3.90.960.10">
    <property type="entry name" value="YbaK/aminoacyl-tRNA synthetase-associated domain"/>
    <property type="match status" value="1"/>
</dbReference>
<dbReference type="SUPFAM" id="SSF52954">
    <property type="entry name" value="Class II aaRS ABD-related"/>
    <property type="match status" value="1"/>
</dbReference>
<dbReference type="Pfam" id="PF00587">
    <property type="entry name" value="tRNA-synt_2b"/>
    <property type="match status" value="1"/>
</dbReference>
<dbReference type="FunFam" id="3.30.110.30:FF:000001">
    <property type="entry name" value="Bifunctional glutamate/proline--tRNA ligase"/>
    <property type="match status" value="1"/>
</dbReference>
<dbReference type="SUPFAM" id="SSF55681">
    <property type="entry name" value="Class II aaRS and biotin synthetases"/>
    <property type="match status" value="1"/>
</dbReference>
<dbReference type="GO" id="GO:0005524">
    <property type="term" value="F:ATP binding"/>
    <property type="evidence" value="ECO:0007669"/>
    <property type="project" value="UniProtKB-KW"/>
</dbReference>
<name>A0A1X0P793_9TRYP</name>
<dbReference type="AlphaFoldDB" id="A0A1X0P793"/>
<evidence type="ECO:0000256" key="6">
    <source>
        <dbReference type="ARBA" id="ARBA00023146"/>
    </source>
</evidence>
<evidence type="ECO:0000313" key="12">
    <source>
        <dbReference type="Proteomes" id="UP000192257"/>
    </source>
</evidence>
<evidence type="ECO:0000256" key="4">
    <source>
        <dbReference type="ARBA" id="ARBA00022840"/>
    </source>
</evidence>
<dbReference type="SUPFAM" id="SSF55826">
    <property type="entry name" value="YbaK/ProRS associated domain"/>
    <property type="match status" value="1"/>
</dbReference>
<dbReference type="HAMAP" id="MF_01571">
    <property type="entry name" value="Pro_tRNA_synth_type3"/>
    <property type="match status" value="1"/>
</dbReference>
<dbReference type="GO" id="GO:0005737">
    <property type="term" value="C:cytoplasm"/>
    <property type="evidence" value="ECO:0007669"/>
    <property type="project" value="InterPro"/>
</dbReference>
<evidence type="ECO:0000256" key="1">
    <source>
        <dbReference type="ARBA" id="ARBA00012831"/>
    </source>
</evidence>
<evidence type="ECO:0000256" key="7">
    <source>
        <dbReference type="ARBA" id="ARBA00029731"/>
    </source>
</evidence>
<keyword evidence="12" id="KW-1185">Reference proteome</keyword>